<keyword evidence="3" id="KW-1185">Reference proteome</keyword>
<dbReference type="Proteomes" id="UP000729402">
    <property type="component" value="Unassembled WGS sequence"/>
</dbReference>
<evidence type="ECO:0000313" key="2">
    <source>
        <dbReference type="EMBL" id="KAG8070605.1"/>
    </source>
</evidence>
<proteinExistence type="predicted"/>
<accession>A0A8J5VKJ0</accession>
<comment type="caution">
    <text evidence="2">The sequence shown here is derived from an EMBL/GenBank/DDBJ whole genome shotgun (WGS) entry which is preliminary data.</text>
</comment>
<sequence length="233" mass="25732">MADQPRSIDSPIEVYLWAASEAQPGPEAERRLSSKKLGQTGPPYRQAKKPTTRWTVAAASSAPRSGVGRVAVPPLSHSSSPRARGTESERRHRRAAGTGIRPYEAESDGAQATSPSGADRSPSLSIPFQGEAKTEKNGLQEQQEPRLKKVTPYSRRATLGEPRGACQYPCHLRLRSPYLSRWLAAWAWPCRIDGRQRRAEGRPRAGLTIRRRRPGVGWIKADVTEPVQSVARR</sequence>
<reference evidence="2" key="1">
    <citation type="journal article" date="2021" name="bioRxiv">
        <title>Whole Genome Assembly and Annotation of Northern Wild Rice, Zizania palustris L., Supports a Whole Genome Duplication in the Zizania Genus.</title>
        <authorList>
            <person name="Haas M."/>
            <person name="Kono T."/>
            <person name="Macchietto M."/>
            <person name="Millas R."/>
            <person name="McGilp L."/>
            <person name="Shao M."/>
            <person name="Duquette J."/>
            <person name="Hirsch C.N."/>
            <person name="Kimball J."/>
        </authorList>
    </citation>
    <scope>NUCLEOTIDE SEQUENCE</scope>
    <source>
        <tissue evidence="2">Fresh leaf tissue</tissue>
    </source>
</reference>
<feature type="region of interest" description="Disordered" evidence="1">
    <location>
        <begin position="22"/>
        <end position="126"/>
    </location>
</feature>
<organism evidence="2 3">
    <name type="scientific">Zizania palustris</name>
    <name type="common">Northern wild rice</name>
    <dbReference type="NCBI Taxonomy" id="103762"/>
    <lineage>
        <taxon>Eukaryota</taxon>
        <taxon>Viridiplantae</taxon>
        <taxon>Streptophyta</taxon>
        <taxon>Embryophyta</taxon>
        <taxon>Tracheophyta</taxon>
        <taxon>Spermatophyta</taxon>
        <taxon>Magnoliopsida</taxon>
        <taxon>Liliopsida</taxon>
        <taxon>Poales</taxon>
        <taxon>Poaceae</taxon>
        <taxon>BOP clade</taxon>
        <taxon>Oryzoideae</taxon>
        <taxon>Oryzeae</taxon>
        <taxon>Zizaniinae</taxon>
        <taxon>Zizania</taxon>
    </lineage>
</organism>
<reference evidence="2" key="2">
    <citation type="submission" date="2021-02" db="EMBL/GenBank/DDBJ databases">
        <authorList>
            <person name="Kimball J.A."/>
            <person name="Haas M.W."/>
            <person name="Macchietto M."/>
            <person name="Kono T."/>
            <person name="Duquette J."/>
            <person name="Shao M."/>
        </authorList>
    </citation>
    <scope>NUCLEOTIDE SEQUENCE</scope>
    <source>
        <tissue evidence="2">Fresh leaf tissue</tissue>
    </source>
</reference>
<dbReference type="EMBL" id="JAAALK010000283">
    <property type="protein sequence ID" value="KAG8070605.1"/>
    <property type="molecule type" value="Genomic_DNA"/>
</dbReference>
<feature type="compositionally biased region" description="Polar residues" evidence="1">
    <location>
        <begin position="110"/>
        <end position="126"/>
    </location>
</feature>
<name>A0A8J5VKJ0_ZIZPA</name>
<gene>
    <name evidence="2" type="ORF">GUJ93_ZPchr0006g45432</name>
</gene>
<protein>
    <submittedName>
        <fullName evidence="2">Uncharacterized protein</fullName>
    </submittedName>
</protein>
<evidence type="ECO:0000256" key="1">
    <source>
        <dbReference type="SAM" id="MobiDB-lite"/>
    </source>
</evidence>
<evidence type="ECO:0000313" key="3">
    <source>
        <dbReference type="Proteomes" id="UP000729402"/>
    </source>
</evidence>
<dbReference type="AlphaFoldDB" id="A0A8J5VKJ0"/>